<keyword evidence="1" id="KW-1133">Transmembrane helix</keyword>
<evidence type="ECO:0000313" key="5">
    <source>
        <dbReference type="Proteomes" id="UP000197781"/>
    </source>
</evidence>
<keyword evidence="1" id="KW-0812">Transmembrane</keyword>
<accession>A0A220MR55</accession>
<dbReference type="Gene3D" id="2.60.40.1630">
    <property type="entry name" value="bacillus anthracis domain"/>
    <property type="match status" value="1"/>
</dbReference>
<evidence type="ECO:0000259" key="3">
    <source>
        <dbReference type="Pfam" id="PF13786"/>
    </source>
</evidence>
<feature type="transmembrane region" description="Helical" evidence="1">
    <location>
        <begin position="101"/>
        <end position="126"/>
    </location>
</feature>
<dbReference type="Proteomes" id="UP000197781">
    <property type="component" value="Chromosome"/>
</dbReference>
<dbReference type="InterPro" id="IPR025436">
    <property type="entry name" value="DUF4179"/>
</dbReference>
<dbReference type="Pfam" id="PF13786">
    <property type="entry name" value="DUF4179"/>
    <property type="match status" value="1"/>
</dbReference>
<evidence type="ECO:0008006" key="6">
    <source>
        <dbReference type="Google" id="ProtNLM"/>
    </source>
</evidence>
<feature type="domain" description="DUF4179" evidence="3">
    <location>
        <begin position="97"/>
        <end position="205"/>
    </location>
</feature>
<evidence type="ECO:0000259" key="2">
    <source>
        <dbReference type="Pfam" id="PF13490"/>
    </source>
</evidence>
<gene>
    <name evidence="4" type="ORF">BP422_27815</name>
</gene>
<proteinExistence type="predicted"/>
<dbReference type="KEGG" id="bfm:BP422_27815"/>
<dbReference type="RefSeq" id="WP_088910467.1">
    <property type="nucleotide sequence ID" value="NZ_CP018145.1"/>
</dbReference>
<feature type="domain" description="Putative zinc-finger" evidence="2">
    <location>
        <begin position="9"/>
        <end position="36"/>
    </location>
</feature>
<dbReference type="EMBL" id="CP018145">
    <property type="protein sequence ID" value="ASJ56990.1"/>
    <property type="molecule type" value="Genomic_DNA"/>
</dbReference>
<organism evidence="4 5">
    <name type="scientific">Brevibacillus formosus</name>
    <dbReference type="NCBI Taxonomy" id="54913"/>
    <lineage>
        <taxon>Bacteria</taxon>
        <taxon>Bacillati</taxon>
        <taxon>Bacillota</taxon>
        <taxon>Bacilli</taxon>
        <taxon>Bacillales</taxon>
        <taxon>Paenibacillaceae</taxon>
        <taxon>Brevibacillus</taxon>
    </lineage>
</organism>
<dbReference type="Pfam" id="PF13490">
    <property type="entry name" value="zf-HC2"/>
    <property type="match status" value="1"/>
</dbReference>
<protein>
    <recommendedName>
        <fullName evidence="6">DUF4179 domain-containing protein</fullName>
    </recommendedName>
</protein>
<evidence type="ECO:0000313" key="4">
    <source>
        <dbReference type="EMBL" id="ASJ56990.1"/>
    </source>
</evidence>
<name>A0A220MR55_9BACL</name>
<evidence type="ECO:0000256" key="1">
    <source>
        <dbReference type="SAM" id="Phobius"/>
    </source>
</evidence>
<sequence length="572" mass="64757">MTCLDIFMLNAYLEDKLPLRVKQDVQRHLDTCSSCQIKFEQYLDELDPFDDEVEDVWQTEATVQNVMDKLPAYPMNVLKPIQKQPVQINWKKRSVDIVKKITIAVAGLAMVVTFGTAVSPTFASYMNGIYASINPSEITVTKGPYNAKQVVNLFDKKQTDIGVKKAAENGFVQPLNMKVTDQGLTMEINAVVADPLRIMILGSVKDSSGKKIPSFWKDQFSIITGDNVNEFREVRLKDKSGKVITRIDDKSQELLRWLPLPNGENFAYGYGSDMDQFFNEANPMPDELILELRVKRLTDTKGTWNFDIPIDMRPAKAAMKTVALNKQLETPTGTTVELKEARFAPTGTKLEFTTSKPDRKLQGIRYELVDETGTVVGKWDDMMHDDDRDDNLVIISESSGAGSYSHMDYTRREPLTSWVHTYMPMDLTKNLTLKLDAVYTAEKSTLQAKLPLAELEKKPITVKSDGNEFTFKSVKKEMEDDIAVYTIEVEGKFAKDIVGVPHDWNVSDDKGNNESGRFLFDQTVNEDGTSNITGQLKVWSENADVKELTVGFNAMYKEHRADWEVPIKEEKK</sequence>
<dbReference type="InterPro" id="IPR027383">
    <property type="entry name" value="Znf_put"/>
</dbReference>
<reference evidence="4 5" key="1">
    <citation type="submission" date="2016-11" db="EMBL/GenBank/DDBJ databases">
        <authorList>
            <person name="Jaros S."/>
            <person name="Januszkiewicz K."/>
            <person name="Wedrychowicz H."/>
        </authorList>
    </citation>
    <scope>NUCLEOTIDE SEQUENCE [LARGE SCALE GENOMIC DNA]</scope>
    <source>
        <strain evidence="4 5">NF2</strain>
    </source>
</reference>
<keyword evidence="1" id="KW-0472">Membrane</keyword>
<dbReference type="AlphaFoldDB" id="A0A220MR55"/>